<evidence type="ECO:0000256" key="7">
    <source>
        <dbReference type="ARBA" id="ARBA00022840"/>
    </source>
</evidence>
<proteinExistence type="inferred from homology"/>
<dbReference type="SMART" id="SM00382">
    <property type="entry name" value="AAA"/>
    <property type="match status" value="3"/>
</dbReference>
<dbReference type="GO" id="GO:0030286">
    <property type="term" value="C:dynein complex"/>
    <property type="evidence" value="ECO:0007669"/>
    <property type="project" value="UniProtKB-KW"/>
</dbReference>
<feature type="domain" description="AAA+ ATPase" evidence="16">
    <location>
        <begin position="1812"/>
        <end position="1951"/>
    </location>
</feature>
<dbReference type="Gene3D" id="1.20.920.20">
    <property type="match status" value="1"/>
</dbReference>
<evidence type="ECO:0000256" key="2">
    <source>
        <dbReference type="ARBA" id="ARBA00008887"/>
    </source>
</evidence>
<dbReference type="InterPro" id="IPR041466">
    <property type="entry name" value="Dynein_AAA5_ext"/>
</dbReference>
<dbReference type="OMA" id="ERESKMF"/>
<feature type="region of interest" description="Disordered" evidence="15">
    <location>
        <begin position="402"/>
        <end position="441"/>
    </location>
</feature>
<dbReference type="Gene3D" id="1.10.8.1220">
    <property type="match status" value="1"/>
</dbReference>
<dbReference type="Pfam" id="PF18198">
    <property type="entry name" value="AAA_lid_11"/>
    <property type="match status" value="1"/>
</dbReference>
<dbReference type="FunFam" id="3.10.490.20:FF:000005">
    <property type="entry name" value="Dynein axonemal heavy chain 6"/>
    <property type="match status" value="1"/>
</dbReference>
<dbReference type="FunFam" id="3.40.50.300:FF:000362">
    <property type="entry name" value="Dynein, axonemal, heavy chain 6"/>
    <property type="match status" value="1"/>
</dbReference>
<dbReference type="PANTHER" id="PTHR22878:SF68">
    <property type="entry name" value="DYNEIN HEAVY CHAIN 6, AXONEMAL-LIKE"/>
    <property type="match status" value="1"/>
</dbReference>
<comment type="similarity">
    <text evidence="2">Belongs to the dynein heavy chain family.</text>
</comment>
<accession>A0A078B884</accession>
<dbReference type="Gene3D" id="6.10.140.1060">
    <property type="match status" value="1"/>
</dbReference>
<dbReference type="InterPro" id="IPR013602">
    <property type="entry name" value="Dynein_heavy_linker"/>
</dbReference>
<keyword evidence="11" id="KW-0505">Motor protein</keyword>
<evidence type="ECO:0000256" key="4">
    <source>
        <dbReference type="ARBA" id="ARBA00022701"/>
    </source>
</evidence>
<feature type="coiled-coil region" evidence="14">
    <location>
        <begin position="3545"/>
        <end position="3579"/>
    </location>
</feature>
<dbReference type="GO" id="GO:0007018">
    <property type="term" value="P:microtubule-based movement"/>
    <property type="evidence" value="ECO:0007669"/>
    <property type="project" value="InterPro"/>
</dbReference>
<dbReference type="GO" id="GO:0051959">
    <property type="term" value="F:dynein light intermediate chain binding"/>
    <property type="evidence" value="ECO:0007669"/>
    <property type="project" value="InterPro"/>
</dbReference>
<keyword evidence="7" id="KW-0067">ATP-binding</keyword>
<dbReference type="Pfam" id="PF17857">
    <property type="entry name" value="AAA_lid_1"/>
    <property type="match status" value="1"/>
</dbReference>
<dbReference type="FunFam" id="1.20.920.30:FF:000005">
    <property type="entry name" value="Dynein, axonemal, heavy chain 2"/>
    <property type="match status" value="1"/>
</dbReference>
<feature type="region of interest" description="Disordered" evidence="15">
    <location>
        <begin position="344"/>
        <end position="381"/>
    </location>
</feature>
<evidence type="ECO:0000256" key="11">
    <source>
        <dbReference type="ARBA" id="ARBA00023175"/>
    </source>
</evidence>
<organism evidence="17 18">
    <name type="scientific">Stylonychia lemnae</name>
    <name type="common">Ciliate</name>
    <dbReference type="NCBI Taxonomy" id="5949"/>
    <lineage>
        <taxon>Eukaryota</taxon>
        <taxon>Sar</taxon>
        <taxon>Alveolata</taxon>
        <taxon>Ciliophora</taxon>
        <taxon>Intramacronucleata</taxon>
        <taxon>Spirotrichea</taxon>
        <taxon>Stichotrichia</taxon>
        <taxon>Sporadotrichida</taxon>
        <taxon>Oxytrichidae</taxon>
        <taxon>Stylonychinae</taxon>
        <taxon>Stylonychia</taxon>
    </lineage>
</organism>
<dbReference type="FunFam" id="1.10.8.720:FF:000001">
    <property type="entry name" value="dynein heavy chain 7, axonemal"/>
    <property type="match status" value="1"/>
</dbReference>
<dbReference type="InterPro" id="IPR043160">
    <property type="entry name" value="Dynein_C_barrel"/>
</dbReference>
<keyword evidence="6" id="KW-0547">Nucleotide-binding</keyword>
<feature type="coiled-coil region" evidence="14">
    <location>
        <begin position="3263"/>
        <end position="3311"/>
    </location>
</feature>
<dbReference type="FunFam" id="1.20.140.100:FF:000001">
    <property type="entry name" value="dynein heavy chain 17, axonemal"/>
    <property type="match status" value="1"/>
</dbReference>
<dbReference type="FunFam" id="3.40.50.300:FF:000063">
    <property type="entry name" value="dynein heavy chain 6, axonemal"/>
    <property type="match status" value="1"/>
</dbReference>
<dbReference type="Gene3D" id="3.10.490.20">
    <property type="match status" value="1"/>
</dbReference>
<dbReference type="Gene3D" id="1.20.140.100">
    <property type="entry name" value="Dynein heavy chain, N-terminal domain 2"/>
    <property type="match status" value="1"/>
</dbReference>
<dbReference type="InterPro" id="IPR042222">
    <property type="entry name" value="Dynein_2_N"/>
</dbReference>
<feature type="coiled-coil region" evidence="14">
    <location>
        <begin position="3020"/>
        <end position="3127"/>
    </location>
</feature>
<feature type="compositionally biased region" description="Polar residues" evidence="15">
    <location>
        <begin position="419"/>
        <end position="441"/>
    </location>
</feature>
<protein>
    <submittedName>
        <fullName evidence="17">Dynein heavy chain family protein</fullName>
    </submittedName>
</protein>
<feature type="region of interest" description="Disordered" evidence="15">
    <location>
        <begin position="221"/>
        <end position="240"/>
    </location>
</feature>
<dbReference type="Gene3D" id="1.20.1270.280">
    <property type="match status" value="1"/>
</dbReference>
<dbReference type="GO" id="GO:0045505">
    <property type="term" value="F:dynein intermediate chain binding"/>
    <property type="evidence" value="ECO:0007669"/>
    <property type="project" value="InterPro"/>
</dbReference>
<dbReference type="InParanoid" id="A0A078B884"/>
<dbReference type="Gene3D" id="1.10.287.2620">
    <property type="match status" value="1"/>
</dbReference>
<dbReference type="InterPro" id="IPR024317">
    <property type="entry name" value="Dynein_heavy_chain_D4_dom"/>
</dbReference>
<dbReference type="GO" id="GO:0008569">
    <property type="term" value="F:minus-end-directed microtubule motor activity"/>
    <property type="evidence" value="ECO:0007669"/>
    <property type="project" value="InterPro"/>
</dbReference>
<dbReference type="Pfam" id="PF18199">
    <property type="entry name" value="Dynein_C"/>
    <property type="match status" value="1"/>
</dbReference>
<evidence type="ECO:0000256" key="14">
    <source>
        <dbReference type="SAM" id="Coils"/>
    </source>
</evidence>
<keyword evidence="8" id="KW-0243">Dynein</keyword>
<evidence type="ECO:0000256" key="5">
    <source>
        <dbReference type="ARBA" id="ARBA00022737"/>
    </source>
</evidence>
<dbReference type="Pfam" id="PF17852">
    <property type="entry name" value="Dynein_AAA_lid"/>
    <property type="match status" value="1"/>
</dbReference>
<comment type="subcellular location">
    <subcellularLocation>
        <location evidence="1">Cytoplasm</location>
        <location evidence="1">Cytoskeleton</location>
        <location evidence="1">Cilium axoneme</location>
    </subcellularLocation>
</comment>
<dbReference type="Gene3D" id="3.40.50.300">
    <property type="entry name" value="P-loop containing nucleotide triphosphate hydrolases"/>
    <property type="match status" value="5"/>
</dbReference>
<dbReference type="Gene3D" id="3.20.180.20">
    <property type="entry name" value="Dynein heavy chain, N-terminal domain 2"/>
    <property type="match status" value="1"/>
</dbReference>
<dbReference type="Pfam" id="PF12781">
    <property type="entry name" value="AAA_9"/>
    <property type="match status" value="1"/>
</dbReference>
<keyword evidence="4" id="KW-0493">Microtubule</keyword>
<dbReference type="InterPro" id="IPR041589">
    <property type="entry name" value="DNAH3_AAA_lid_1"/>
</dbReference>
<dbReference type="Gene3D" id="1.20.58.1120">
    <property type="match status" value="1"/>
</dbReference>
<gene>
    <name evidence="17" type="primary">Contig6147.g6582</name>
    <name evidence="17" type="ORF">STYLEM_19876</name>
</gene>
<evidence type="ECO:0000259" key="16">
    <source>
        <dbReference type="SMART" id="SM00382"/>
    </source>
</evidence>
<dbReference type="PANTHER" id="PTHR22878">
    <property type="entry name" value="DYNEIN HEAVY CHAIN 6, AXONEMAL-LIKE-RELATED"/>
    <property type="match status" value="1"/>
</dbReference>
<dbReference type="GO" id="GO:0005930">
    <property type="term" value="C:axoneme"/>
    <property type="evidence" value="ECO:0007669"/>
    <property type="project" value="UniProtKB-SubCell"/>
</dbReference>
<feature type="compositionally biased region" description="Polar residues" evidence="15">
    <location>
        <begin position="370"/>
        <end position="381"/>
    </location>
</feature>
<dbReference type="Gene3D" id="1.20.920.30">
    <property type="match status" value="1"/>
</dbReference>
<feature type="domain" description="AAA+ ATPase" evidence="16">
    <location>
        <begin position="2438"/>
        <end position="2587"/>
    </location>
</feature>
<dbReference type="FunFam" id="1.10.8.1220:FF:000001">
    <property type="entry name" value="Dynein axonemal heavy chain 5"/>
    <property type="match status" value="1"/>
</dbReference>
<keyword evidence="5" id="KW-0677">Repeat</keyword>
<dbReference type="FunFam" id="3.40.50.300:FF:000049">
    <property type="entry name" value="Dynein, axonemal, heavy chain 5"/>
    <property type="match status" value="1"/>
</dbReference>
<dbReference type="Pfam" id="PF03028">
    <property type="entry name" value="Dynein_heavy"/>
    <property type="match status" value="1"/>
</dbReference>
<dbReference type="Pfam" id="PF12777">
    <property type="entry name" value="MT"/>
    <property type="match status" value="1"/>
</dbReference>
<dbReference type="FunFam" id="1.20.58.1120:FF:000001">
    <property type="entry name" value="dynein heavy chain 2, axonemal"/>
    <property type="match status" value="1"/>
</dbReference>
<dbReference type="EMBL" id="CCKQ01018750">
    <property type="protein sequence ID" value="CDW90730.1"/>
    <property type="molecule type" value="Genomic_DNA"/>
</dbReference>
<dbReference type="Gene3D" id="1.10.472.130">
    <property type="match status" value="1"/>
</dbReference>
<dbReference type="FunFam" id="3.20.180.20:FF:000001">
    <property type="entry name" value="Dynein axonemal heavy chain 5"/>
    <property type="match status" value="1"/>
</dbReference>
<dbReference type="InterPro" id="IPR043157">
    <property type="entry name" value="Dynein_AAA1S"/>
</dbReference>
<dbReference type="InterPro" id="IPR035706">
    <property type="entry name" value="AAA_9"/>
</dbReference>
<evidence type="ECO:0000256" key="3">
    <source>
        <dbReference type="ARBA" id="ARBA00022490"/>
    </source>
</evidence>
<dbReference type="InterPro" id="IPR026983">
    <property type="entry name" value="DHC"/>
</dbReference>
<dbReference type="OrthoDB" id="5593012at2759"/>
<dbReference type="Pfam" id="PF12774">
    <property type="entry name" value="AAA_6"/>
    <property type="match status" value="1"/>
</dbReference>
<dbReference type="InterPro" id="IPR004273">
    <property type="entry name" value="Dynein_heavy_D6_P-loop"/>
</dbReference>
<dbReference type="InterPro" id="IPR024743">
    <property type="entry name" value="Dynein_HC_stalk"/>
</dbReference>
<dbReference type="InterPro" id="IPR042228">
    <property type="entry name" value="Dynein_linker_3"/>
</dbReference>
<dbReference type="Gene3D" id="1.10.8.720">
    <property type="entry name" value="Region D6 of dynein motor"/>
    <property type="match status" value="1"/>
</dbReference>
<evidence type="ECO:0000256" key="8">
    <source>
        <dbReference type="ARBA" id="ARBA00023017"/>
    </source>
</evidence>
<dbReference type="Gene3D" id="1.10.8.710">
    <property type="match status" value="1"/>
</dbReference>
<evidence type="ECO:0000313" key="17">
    <source>
        <dbReference type="EMBL" id="CDW90730.1"/>
    </source>
</evidence>
<name>A0A078B884_STYLE</name>
<evidence type="ECO:0000256" key="15">
    <source>
        <dbReference type="SAM" id="MobiDB-lite"/>
    </source>
</evidence>
<keyword evidence="10" id="KW-0969">Cilium</keyword>
<dbReference type="GO" id="GO:0005874">
    <property type="term" value="C:microtubule"/>
    <property type="evidence" value="ECO:0007669"/>
    <property type="project" value="UniProtKB-KW"/>
</dbReference>
<feature type="domain" description="AAA+ ATPase" evidence="16">
    <location>
        <begin position="2093"/>
        <end position="2230"/>
    </location>
</feature>
<dbReference type="GO" id="GO:0005524">
    <property type="term" value="F:ATP binding"/>
    <property type="evidence" value="ECO:0007669"/>
    <property type="project" value="UniProtKB-KW"/>
</dbReference>
<evidence type="ECO:0000256" key="1">
    <source>
        <dbReference type="ARBA" id="ARBA00004430"/>
    </source>
</evidence>
<reference evidence="17 18" key="1">
    <citation type="submission" date="2014-06" db="EMBL/GenBank/DDBJ databases">
        <authorList>
            <person name="Swart Estienne"/>
        </authorList>
    </citation>
    <scope>NUCLEOTIDE SEQUENCE [LARGE SCALE GENOMIC DNA]</scope>
    <source>
        <strain evidence="17 18">130c</strain>
    </source>
</reference>
<evidence type="ECO:0000256" key="6">
    <source>
        <dbReference type="ARBA" id="ARBA00022741"/>
    </source>
</evidence>
<dbReference type="Pfam" id="PF12775">
    <property type="entry name" value="AAA_7"/>
    <property type="match status" value="1"/>
</dbReference>
<dbReference type="InterPro" id="IPR042219">
    <property type="entry name" value="AAA_lid_11_sf"/>
</dbReference>
<sequence>MDQANAIRIRKSVSKAELKSRLYDKGISVQTMPSVKRPIPENVKPYAAKLTAIGRPPMHGTQSSQTLKPTNLMGSIYQGSLQFEDNQTLNTKPSIQQLGTLTKHVKSMSSEAFMKTQDRFLKSQADEDFQGQDDQMTVAQLQTIDHQNFRPGTSTDGTGNGRGLSAIAKSISNPQFTTLNMAPYSRPQTQAFGFRGQVFLQDPTKKAVRTSEEVTSITGIKTMTPLGPSGMVRPKTSTQDIMKKRAQSNKALKRKIIGGRSEAEEKRRQVVDQIREQDEEIKVKTLNASPSRKANEKVVAGMQEYTDEILRSHYLMQKIRQKEYIGPHKDSMEAFPALMQAQLEKQRPQSTLENQRHLQSPIDPRHRPMTQGQGRSFKNLNNMTSTASRGFLNQGRMTQDKIEEQPEDEQGEELHETRNQQNKQQLDQTKSDSGPQSNAKANAIKQQMAANKWNDLDKLITLLQNQPDDDGYFIYLKPSEINDPYDLQPLIEADSSGKGAISGAISKKNSNAQKQEKFFTLSKKGITTYINDEPVEYISLTDWLIERNFYQQISDKRFFKQFRRWKIIRMWRRNILQKKREEVKNNLSEKLFMLDDIFGPILIFHREICKDMEQHRIIDLNQPGQEVLQLADFASNQTKQREHIVTKIEEASETCRNKFRQGINQVLEDLRQKINDQNEDEETQKKDYIGGRAGGDGAKEKKSLNSDPVFEQLGFKHNLKYGPRSKLRRACSRFLRFSYLLDFVALEALSNIYIESVKDTCRKLKLLAEMQPDYELRPARSAFGDQPVPKKAGGNSQLALFSVNGIYEENEIGDENITIIMIDKFDPPPIGRSKEEDFDPTVHLELQEDLDENAEEEEMNLLDDDDASSKIERKKVVNLHRLWLTINPQRSDFSSLLNECFQEGLECLKHFERWSRHEDLLPYVKVLESWDDKVCDEWDPPDDNNLNCDDWLQENEWFMNQSEYINKYLSDAFENVNQFFSQLEPFLQAVWENKQLGGFEILEDEKLKNPTDVIPLLLQRFNDQKTNFENLIPQNRELGMIRINLIDIKNHLTPSPKDCFAKLRRMLPIMVKRRVDNYKQWLLKQIDSISFSPTNVETYVRQIQSLEFIEKNYQGIDLNIQIYNICCTFEIENKEEKNKKFVDEVYTIMNNLNQAIVQANDTADNKKEQMKTKIANKIPKLKKKCEDFHDAITQNKFIDIKSNIYDTLSDIDQLEKTCNLLVDKSKKVQEFQKTLDMDVSAFDYVDDIKGKMGYRARMWRALREWQELIESWKSSPFENIEVSEITAKADGYTKTVNQCERNLPEGSTAVAKLKKLVYDFRETMPIVEALGNKNLQNIHWQEIKNLLNIPDFPLEDRQFNLGQLISFNVAQYQEDIMNISITATQETNLRNQLEEIKDIWSKTDFKTAKHKDKDALKLIELEDIQQKLDESLTNISNIIGSRYVKRLQAEAEQMQGKLNLIFETLEAWKEFQRNWIYLENIFSSPDIKRNNQKDSADFENINRGWIKTMKTVATKPSVMHQCTVGNKCLEFTKANEQLEKIQKNLEAYLESKRVVFPRFYFLSNDELLQILANAQDIQAVVKHINKCFDNISNLILIDNGGSHDIQGIKSGEGEEVEFQRIKVRNSGVEQWMKNIETNMKQIVMKKIKDAHANYYSVDRKEWVLGHIGQAIATVAQITWTESCELAINDLEDNPLAMQDNLFANRQQLSQLTELIRGSLSSIKRKILVALITTDVHARDIVETMVNENVESINDFNWQQQLRYYLEEGDNVVIRQVNATTFYGCEYMGATSRLVITPLTDRCWITITGAMHIKLGAAPAGPAGTGKTESTKDLAKALGIYCVVFNCSEQIEYKMMARLFSGLAQSGAWSCLDEFNRIDVEVLSVIAQQLLDIKEAKVQNKTQFVFNGTLMDLQQSCGVFVTMNPGYAGRTELPDNLKVLFRPVSMMIPNYGLIAEIMLFAEGFENAKNLSVKMVQLYKLASEQLSQQDHYDFGMRAVKSVLVMAGSLKRDNPTLSEDVVLIRAMRDSNIPKFLADDLPLFSALIQDLFPGIEIPEANFGELQVQIEKSLERMKFQKVPQFITKIIQLFDTFNVRFGVMIVGPTGAGKTTCYKVLANAMTQLRNVLKSNDERFQETVFKILNPKSISMGELYGEENSDTKEWTDGLASKIIREFAKDESKRRNWCVFDGPVDALWIENMNTVLDDNMTLCLANGERIKLRASMRMLFEVQDLAVASPATVSRCGMVYMTPSDLGWKPYMESWMNTYIRHHDLLDEEGIQFLQELFLQYVEDGLNKIKAIKDEEPMPTVPVQTVTSLCNFLEYFIKNKQSVPMHDKKDVWTKKILFSFGFAYIWAFGASYKASVSRFLDNMLREFFGRLQIPQAETVFEYFFHEKDMRYYHWNKIVPAFQYDAKLPFFSLLVPTVDTVRYTALLEMLVSINKPVFFTGNTGVGKSIILSKYISLNQEKQGLAPIMLNFSAQTSSNSTQKTIESKLEKKRGKEVMGSIGTSTCVIFVDDVNMPTVEKYGAQPPIELLRQLIELRGFYDRPSFYWKTIEKFIILCAAAPPGGGRSPLTPRFMRYFHILNVPDPSEDSMRVIFENIIREFLVANHFSDSVRKCGSIAVSATIDMYTQITKGLLPIPAKFHYTFNLRDVAKVFQGMLMTKTTSVANPDVFTRLWIHECSRVFNDRLINEEDRQFFRELIGDLIKSKFKVNWKPEDIFEGKNQIIFSMVLRLDSEDKLYEEITDKNKLFKMLEDKLMDYNISIPTKMDLVFFEDAINHICRISRILRQPRGNAMLIGVSGCGKQSLTRLCSFMLEYKCFQIKLSKNYKPIHFREDLKVQMLNSGCDAIPNTFLMTDNQIMYETFLEDINNILNTGEITNLYQKEDFERMASSLEKVLIQMKRPTTKDYIYQTFIERVRDNFHIILCMSPVGDQLRIRCRKFPSLVNCCTLDWFDNWPEDALLNVSRKFLSTIDGTEETLRTKLSEMFMRVHKSVEKMSDRFYDELRRKVYITPKSYLDGINLYLQQLTEKKKEFRENIYRLSNGVQKLKTTNEQIAGLQVSLAVLIPKLEEENINAQEKAKQIKESKVIAGEKEIVVEEESAIVQLEAQQIDALRRDNEEELARCRPALEDAERAVNELTKDSITEVKSFSNPPAVVVQVLRAVFTFLGHNVKADYEWNWAKTILSDIKFLDKLKTFEKQKISPQILTKIKALLYNDKDPFNPIEMGKKSQVAGALAKWAKATYEYAEAWKTVYPREMRQRELMEKLRIAEADVAVKKNELARIQADILNLEETFAKIQAYIEQLNNDKVTCERRLINAGKLIGLLGDEGERWLVTVDELQKESEQLIEQWTHLCSEFKIPSSDKYSLVYTLGSPVEIRNWNICSLPSDSVSIDNGILSTKTQRWPLMIDPQTQANTWIKKMHRETGLKVIKLSDGNSYQKEMEQAIVHGYTVLIEDVGEELDPGLDSVLTKSIYKDEGLEKINFGDKPLIYDRRFRLFITTKLPNPHYLPEICIKLTVINFTVTFAGLEEQLRADVVINEAPEVEEKRDKLVMEIANSKNEIKRLENKILKDLAESNQDTILDNQDLIDTLEISKTKSKIIAESLIEAELVEVQINETRNSYIDVSVRGSILYFVISDLAAIDPMYQNSLVYVKKLFNDAIVQTPSCEKLEDRIEALKNSITKMLYVNICRGLFEAHKLIYSFLICTSIKRQAKQINEISWNYLLRGAGLFNKSDQPLRPDGSNHFITETCWDIAYCLQQNVPDPFKGLCDNVKNHVEAWENYVLNEEEFYLENMPCNYSNSLSAFDKLLILKIFKPEKLMFAFQKYVEIELGKLYSESPIATMDALFADSDKKTPIIFVLSQGADPTWEVIQFAHKSNYYERFLYKSLGQGQELQAQDMIDRGKREGYWVLLQNCHLFKSWMPSLEVICEKFRDEEKQIHEDFRLIMTSMPADYFPAAILQNGLKMTTEPPRGIKANLKRSYNNLITEELYESCISTNSQKGIDNQTPWKRLLFGLCFFHSNVQERRKFGPLGWNIRYEFNDSDLVTSVTMLKNFLIDSEEIPWDAMKFMTGQINYGGRVTDDWDRVLLLNILQRYYTDDILTEGFTLSSSGIYYVPTHSKLEEIQQYIETLPSTEEPEVFGMHQNANIAFQQQESEKILTTILNVQPRVVTTSGGKSSDDVIFEQAEELEANLPQLIDRDDHAKDIFKPNNKGLLHCLSTVLLQEVERYNRLLNKMASSLSSLMKAIKGLVIMSPELDLMYTALMKNQVPPNWSEMAYPSLKSLASWIKDLNLRVEFMRSWMKHGHPNCYWLSGFFFPHGFMTGTLQTYARKHLKAIDLLQFKFKVLQQTQPEEITKGPDDGIYVYGLFIEGARWSFDRQCLEEQLPGEMNSVMPIIHFLPKELAKSDQPKKNVSDIEENDYKCPVYKTSVRAGVLSTTGQSTNFILAIDVPCSENESPEHWTLRGTALLSMLND</sequence>
<feature type="region of interest" description="Disordered" evidence="15">
    <location>
        <begin position="675"/>
        <end position="703"/>
    </location>
</feature>
<dbReference type="FunFam" id="1.10.8.710:FF:000004">
    <property type="entry name" value="Dynein axonemal heavy chain 6"/>
    <property type="match status" value="1"/>
</dbReference>
<dbReference type="Proteomes" id="UP000039865">
    <property type="component" value="Unassembled WGS sequence"/>
</dbReference>
<keyword evidence="13" id="KW-0966">Cell projection</keyword>
<evidence type="ECO:0000256" key="12">
    <source>
        <dbReference type="ARBA" id="ARBA00023212"/>
    </source>
</evidence>
<dbReference type="InterPro" id="IPR035699">
    <property type="entry name" value="AAA_6"/>
</dbReference>
<dbReference type="InterPro" id="IPR003593">
    <property type="entry name" value="AAA+_ATPase"/>
</dbReference>
<dbReference type="Pfam" id="PF08393">
    <property type="entry name" value="DHC_N2"/>
    <property type="match status" value="1"/>
</dbReference>
<dbReference type="InterPro" id="IPR041658">
    <property type="entry name" value="AAA_lid_11"/>
</dbReference>
<evidence type="ECO:0000256" key="10">
    <source>
        <dbReference type="ARBA" id="ARBA00023069"/>
    </source>
</evidence>
<dbReference type="InterPro" id="IPR041228">
    <property type="entry name" value="Dynein_C"/>
</dbReference>
<dbReference type="InterPro" id="IPR027417">
    <property type="entry name" value="P-loop_NTPase"/>
</dbReference>
<dbReference type="FunFam" id="3.40.50.300:FF:002141">
    <property type="entry name" value="Dynein heavy chain"/>
    <property type="match status" value="1"/>
</dbReference>
<dbReference type="Pfam" id="PF12780">
    <property type="entry name" value="AAA_8"/>
    <property type="match status" value="1"/>
</dbReference>
<evidence type="ECO:0000256" key="9">
    <source>
        <dbReference type="ARBA" id="ARBA00023054"/>
    </source>
</evidence>
<keyword evidence="9 14" id="KW-0175">Coiled coil</keyword>
<keyword evidence="18" id="KW-1185">Reference proteome</keyword>
<keyword evidence="3" id="KW-0963">Cytoplasm</keyword>
<keyword evidence="12" id="KW-0206">Cytoskeleton</keyword>
<evidence type="ECO:0000313" key="18">
    <source>
        <dbReference type="Proteomes" id="UP000039865"/>
    </source>
</evidence>
<evidence type="ECO:0000256" key="13">
    <source>
        <dbReference type="ARBA" id="ARBA00023273"/>
    </source>
</evidence>
<dbReference type="SUPFAM" id="SSF52540">
    <property type="entry name" value="P-loop containing nucleoside triphosphate hydrolases"/>
    <property type="match status" value="4"/>
</dbReference>